<dbReference type="EMBL" id="SOZE01000001">
    <property type="protein sequence ID" value="TFF40928.1"/>
    <property type="molecule type" value="Genomic_DNA"/>
</dbReference>
<dbReference type="AlphaFoldDB" id="A0A4Y8SPU5"/>
<feature type="transmembrane region" description="Helical" evidence="1">
    <location>
        <begin position="95"/>
        <end position="115"/>
    </location>
</feature>
<proteinExistence type="predicted"/>
<evidence type="ECO:0000313" key="3">
    <source>
        <dbReference type="Proteomes" id="UP000297540"/>
    </source>
</evidence>
<dbReference type="Proteomes" id="UP000297540">
    <property type="component" value="Unassembled WGS sequence"/>
</dbReference>
<keyword evidence="3" id="KW-1185">Reference proteome</keyword>
<evidence type="ECO:0000313" key="2">
    <source>
        <dbReference type="EMBL" id="TFF40928.1"/>
    </source>
</evidence>
<dbReference type="OrthoDB" id="773161at2"/>
<name>A0A4Y8SPU5_9SPHI</name>
<dbReference type="RefSeq" id="WP_133229454.1">
    <property type="nucleotide sequence ID" value="NZ_SOZE01000001.1"/>
</dbReference>
<keyword evidence="1" id="KW-1133">Transmembrane helix</keyword>
<protein>
    <submittedName>
        <fullName evidence="2">Uncharacterized protein</fullName>
    </submittedName>
</protein>
<comment type="caution">
    <text evidence="2">The sequence shown here is derived from an EMBL/GenBank/DDBJ whole genome shotgun (WGS) entry which is preliminary data.</text>
</comment>
<keyword evidence="1" id="KW-0472">Membrane</keyword>
<reference evidence="2 3" key="1">
    <citation type="journal article" date="2017" name="Int. J. Syst. Evol. Microbiol.">
        <title>Mucilaginibacterpsychrotolerans sp. nov., isolated from peatlands.</title>
        <authorList>
            <person name="Deng Y."/>
            <person name="Shen L."/>
            <person name="Xu B."/>
            <person name="Liu Y."/>
            <person name="Gu Z."/>
            <person name="Liu H."/>
            <person name="Zhou Y."/>
        </authorList>
    </citation>
    <scope>NUCLEOTIDE SEQUENCE [LARGE SCALE GENOMIC DNA]</scope>
    <source>
        <strain evidence="2 3">NH7-4</strain>
    </source>
</reference>
<accession>A0A4Y8SPU5</accession>
<sequence length="116" mass="13314">MHTIKRIFAAKTLYWHLLIRLVLFCFCVGIGYIFVAPLICWSILGEGAVGDRIANEPLNAFLFEYGTLIIALFTIAILTGLNIKNRKFSEAKSYVITMVIVIILYYFRDPVLYLIF</sequence>
<organism evidence="2 3">
    <name type="scientific">Mucilaginibacter psychrotolerans</name>
    <dbReference type="NCBI Taxonomy" id="1524096"/>
    <lineage>
        <taxon>Bacteria</taxon>
        <taxon>Pseudomonadati</taxon>
        <taxon>Bacteroidota</taxon>
        <taxon>Sphingobacteriia</taxon>
        <taxon>Sphingobacteriales</taxon>
        <taxon>Sphingobacteriaceae</taxon>
        <taxon>Mucilaginibacter</taxon>
    </lineage>
</organism>
<evidence type="ECO:0000256" key="1">
    <source>
        <dbReference type="SAM" id="Phobius"/>
    </source>
</evidence>
<gene>
    <name evidence="2" type="ORF">E2R66_01765</name>
</gene>
<feature type="transmembrane region" description="Helical" evidence="1">
    <location>
        <begin position="65"/>
        <end position="83"/>
    </location>
</feature>
<feature type="transmembrane region" description="Helical" evidence="1">
    <location>
        <begin position="21"/>
        <end position="45"/>
    </location>
</feature>
<keyword evidence="1" id="KW-0812">Transmembrane</keyword>